<dbReference type="GO" id="GO:0005667">
    <property type="term" value="C:transcription regulator complex"/>
    <property type="evidence" value="ECO:0007669"/>
    <property type="project" value="TreeGrafter"/>
</dbReference>
<keyword evidence="4" id="KW-1185">Reference proteome</keyword>
<dbReference type="GO" id="GO:0005634">
    <property type="term" value="C:nucleus"/>
    <property type="evidence" value="ECO:0007669"/>
    <property type="project" value="TreeGrafter"/>
</dbReference>
<dbReference type="InterPro" id="IPR039353">
    <property type="entry name" value="TF_Adf1"/>
</dbReference>
<comment type="caution">
    <text evidence="3">The sequence shown here is derived from an EMBL/GenBank/DDBJ whole genome shotgun (WGS) entry which is preliminary data.</text>
</comment>
<evidence type="ECO:0000259" key="2">
    <source>
        <dbReference type="PROSITE" id="PS51029"/>
    </source>
</evidence>
<dbReference type="Proteomes" id="UP001353858">
    <property type="component" value="Unassembled WGS sequence"/>
</dbReference>
<dbReference type="EMBL" id="JARPUR010000001">
    <property type="protein sequence ID" value="KAK4885222.1"/>
    <property type="molecule type" value="Genomic_DNA"/>
</dbReference>
<dbReference type="PANTHER" id="PTHR12243:SF67">
    <property type="entry name" value="COREPRESSOR OF PANGOLIN, ISOFORM A-RELATED"/>
    <property type="match status" value="1"/>
</dbReference>
<dbReference type="PROSITE" id="PS51029">
    <property type="entry name" value="MADF"/>
    <property type="match status" value="1"/>
</dbReference>
<dbReference type="InterPro" id="IPR006578">
    <property type="entry name" value="MADF-dom"/>
</dbReference>
<dbReference type="Pfam" id="PF10545">
    <property type="entry name" value="MADF_DNA_bdg"/>
    <property type="match status" value="1"/>
</dbReference>
<protein>
    <recommendedName>
        <fullName evidence="2">MADF domain-containing protein</fullName>
    </recommendedName>
</protein>
<feature type="region of interest" description="Disordered" evidence="1">
    <location>
        <begin position="116"/>
        <end position="187"/>
    </location>
</feature>
<evidence type="ECO:0000313" key="3">
    <source>
        <dbReference type="EMBL" id="KAK4885222.1"/>
    </source>
</evidence>
<accession>A0AAN7PG31</accession>
<name>A0AAN7PG31_9COLE</name>
<feature type="domain" description="MADF" evidence="2">
    <location>
        <begin position="5"/>
        <end position="85"/>
    </location>
</feature>
<gene>
    <name evidence="3" type="ORF">RN001_001493</name>
</gene>
<evidence type="ECO:0000256" key="1">
    <source>
        <dbReference type="SAM" id="MobiDB-lite"/>
    </source>
</evidence>
<organism evidence="3 4">
    <name type="scientific">Aquatica leii</name>
    <dbReference type="NCBI Taxonomy" id="1421715"/>
    <lineage>
        <taxon>Eukaryota</taxon>
        <taxon>Metazoa</taxon>
        <taxon>Ecdysozoa</taxon>
        <taxon>Arthropoda</taxon>
        <taxon>Hexapoda</taxon>
        <taxon>Insecta</taxon>
        <taxon>Pterygota</taxon>
        <taxon>Neoptera</taxon>
        <taxon>Endopterygota</taxon>
        <taxon>Coleoptera</taxon>
        <taxon>Polyphaga</taxon>
        <taxon>Elateriformia</taxon>
        <taxon>Elateroidea</taxon>
        <taxon>Lampyridae</taxon>
        <taxon>Luciolinae</taxon>
        <taxon>Aquatica</taxon>
    </lineage>
</organism>
<feature type="compositionally biased region" description="Polar residues" evidence="1">
    <location>
        <begin position="125"/>
        <end position="136"/>
    </location>
</feature>
<dbReference type="PANTHER" id="PTHR12243">
    <property type="entry name" value="MADF DOMAIN TRANSCRIPTION FACTOR"/>
    <property type="match status" value="1"/>
</dbReference>
<dbReference type="AlphaFoldDB" id="A0AAN7PG31"/>
<dbReference type="SMART" id="SM00595">
    <property type="entry name" value="MADF"/>
    <property type="match status" value="1"/>
</dbReference>
<reference evidence="4" key="1">
    <citation type="submission" date="2023-01" db="EMBL/GenBank/DDBJ databases">
        <title>Key to firefly adult light organ development and bioluminescence: homeobox transcription factors regulate luciferase expression and transportation to peroxisome.</title>
        <authorList>
            <person name="Fu X."/>
        </authorList>
    </citation>
    <scope>NUCLEOTIDE SEQUENCE [LARGE SCALE GENOMIC DNA]</scope>
</reference>
<evidence type="ECO:0000313" key="4">
    <source>
        <dbReference type="Proteomes" id="UP001353858"/>
    </source>
</evidence>
<dbReference type="GO" id="GO:0006357">
    <property type="term" value="P:regulation of transcription by RNA polymerase II"/>
    <property type="evidence" value="ECO:0007669"/>
    <property type="project" value="TreeGrafter"/>
</dbReference>
<proteinExistence type="predicted"/>
<sequence length="246" mass="27522">MDDATLIELVRQFEVLYNRRHRDFKNKLVQENAWQSIAVILNDTRNLRNRFAAELQKTKALPSRAGAQGEWIHMQAMQFLREYIFPRRTTVSTVQIQCSASAHRSDVWDTMRTLTEQSDSDDVCSGSSEPSTSTAGDVTEHESEPTASTSRAPDTVVEERVPPASTAHQSTPSSHKRKASDVRQKSGTEMDAMLTSALQSATNILAKEDDEDTTFGVSLGKTLATIKCPKKKCKPKLRYCKRLNST</sequence>